<dbReference type="EMBL" id="BAABME010002244">
    <property type="protein sequence ID" value="GAA0153747.1"/>
    <property type="molecule type" value="Genomic_DNA"/>
</dbReference>
<organism evidence="1 2">
    <name type="scientific">Lithospermum erythrorhizon</name>
    <name type="common">Purple gromwell</name>
    <name type="synonym">Lithospermum officinale var. erythrorhizon</name>
    <dbReference type="NCBI Taxonomy" id="34254"/>
    <lineage>
        <taxon>Eukaryota</taxon>
        <taxon>Viridiplantae</taxon>
        <taxon>Streptophyta</taxon>
        <taxon>Embryophyta</taxon>
        <taxon>Tracheophyta</taxon>
        <taxon>Spermatophyta</taxon>
        <taxon>Magnoliopsida</taxon>
        <taxon>eudicotyledons</taxon>
        <taxon>Gunneridae</taxon>
        <taxon>Pentapetalae</taxon>
        <taxon>asterids</taxon>
        <taxon>lamiids</taxon>
        <taxon>Boraginales</taxon>
        <taxon>Boraginaceae</taxon>
        <taxon>Boraginoideae</taxon>
        <taxon>Lithospermeae</taxon>
        <taxon>Lithospermum</taxon>
    </lineage>
</organism>
<dbReference type="AlphaFoldDB" id="A0AAV3PUX9"/>
<sequence length="76" mass="8402">MGKGERVRWLHGPGWLVKITAAKEPGAVGRHRCSLLSDHELLSSESTTLVALGKEEFAIAENVRLFFSSMSFSSRK</sequence>
<evidence type="ECO:0000313" key="1">
    <source>
        <dbReference type="EMBL" id="GAA0153747.1"/>
    </source>
</evidence>
<accession>A0AAV3PUX9</accession>
<keyword evidence="2" id="KW-1185">Reference proteome</keyword>
<gene>
    <name evidence="1" type="ORF">LIER_11913</name>
</gene>
<reference evidence="1 2" key="1">
    <citation type="submission" date="2024-01" db="EMBL/GenBank/DDBJ databases">
        <title>The complete chloroplast genome sequence of Lithospermum erythrorhizon: insights into the phylogenetic relationship among Boraginaceae species and the maternal lineages of purple gromwells.</title>
        <authorList>
            <person name="Okada T."/>
            <person name="Watanabe K."/>
        </authorList>
    </citation>
    <scope>NUCLEOTIDE SEQUENCE [LARGE SCALE GENOMIC DNA]</scope>
</reference>
<name>A0AAV3PUX9_LITER</name>
<comment type="caution">
    <text evidence="1">The sequence shown here is derived from an EMBL/GenBank/DDBJ whole genome shotgun (WGS) entry which is preliminary data.</text>
</comment>
<dbReference type="Proteomes" id="UP001454036">
    <property type="component" value="Unassembled WGS sequence"/>
</dbReference>
<protein>
    <submittedName>
        <fullName evidence="1">Uncharacterized protein</fullName>
    </submittedName>
</protein>
<evidence type="ECO:0000313" key="2">
    <source>
        <dbReference type="Proteomes" id="UP001454036"/>
    </source>
</evidence>
<proteinExistence type="predicted"/>